<feature type="binding site" evidence="10">
    <location>
        <position position="456"/>
    </location>
    <ligand>
        <name>L-glutamate</name>
        <dbReference type="ChEBI" id="CHEBI:29985"/>
    </ligand>
</feature>
<dbReference type="Pfam" id="PF01019">
    <property type="entry name" value="G_glu_transpept"/>
    <property type="match status" value="1"/>
</dbReference>
<organism evidence="12 13">
    <name type="scientific">Legionella geestiana</name>
    <dbReference type="NCBI Taxonomy" id="45065"/>
    <lineage>
        <taxon>Bacteria</taxon>
        <taxon>Pseudomonadati</taxon>
        <taxon>Pseudomonadota</taxon>
        <taxon>Gammaproteobacteria</taxon>
        <taxon>Legionellales</taxon>
        <taxon>Legionellaceae</taxon>
        <taxon>Legionella</taxon>
    </lineage>
</organism>
<name>A0A0W0TNY2_9GAMM</name>
<dbReference type="EMBL" id="LNYC01000072">
    <property type="protein sequence ID" value="KTC97276.1"/>
    <property type="molecule type" value="Genomic_DNA"/>
</dbReference>
<comment type="PTM">
    <text evidence="11">Cleaved by autocatalysis into a large and a small subunit.</text>
</comment>
<dbReference type="AlphaFoldDB" id="A0A0W0TNY2"/>
<proteinExistence type="inferred from homology"/>
<dbReference type="SUPFAM" id="SSF56235">
    <property type="entry name" value="N-terminal nucleophile aminohydrolases (Ntn hydrolases)"/>
    <property type="match status" value="1"/>
</dbReference>
<dbReference type="NCBIfam" id="TIGR00066">
    <property type="entry name" value="g_glut_trans"/>
    <property type="match status" value="1"/>
</dbReference>
<dbReference type="GO" id="GO:0006751">
    <property type="term" value="P:glutathione catabolic process"/>
    <property type="evidence" value="ECO:0007669"/>
    <property type="project" value="UniProtKB-UniRule"/>
</dbReference>
<evidence type="ECO:0000256" key="2">
    <source>
        <dbReference type="ARBA" id="ARBA00001089"/>
    </source>
</evidence>
<dbReference type="InterPro" id="IPR043137">
    <property type="entry name" value="GGT_ssub_C"/>
</dbReference>
<dbReference type="Gene3D" id="3.60.20.40">
    <property type="match status" value="1"/>
</dbReference>
<comment type="catalytic activity">
    <reaction evidence="8 11">
        <text>an N-terminal (5-L-glutamyl)-[peptide] + an alpha-amino acid = 5-L-glutamyl amino acid + an N-terminal L-alpha-aminoacyl-[peptide]</text>
        <dbReference type="Rhea" id="RHEA:23904"/>
        <dbReference type="Rhea" id="RHEA-COMP:9780"/>
        <dbReference type="Rhea" id="RHEA-COMP:9795"/>
        <dbReference type="ChEBI" id="CHEBI:77644"/>
        <dbReference type="ChEBI" id="CHEBI:78597"/>
        <dbReference type="ChEBI" id="CHEBI:78599"/>
        <dbReference type="ChEBI" id="CHEBI:78608"/>
        <dbReference type="EC" id="2.3.2.2"/>
    </reaction>
</comment>
<keyword evidence="11" id="KW-0317">Glutathione biosynthesis</keyword>
<dbReference type="Proteomes" id="UP000054785">
    <property type="component" value="Unassembled WGS sequence"/>
</dbReference>
<protein>
    <recommendedName>
        <fullName evidence="11">Glutathione hydrolase proenzyme</fullName>
        <ecNumber evidence="11">2.3.2.2</ecNumber>
        <ecNumber evidence="11">3.4.19.13</ecNumber>
    </recommendedName>
    <component>
        <recommendedName>
            <fullName evidence="11">Glutathione hydrolase large chain</fullName>
        </recommendedName>
    </component>
    <component>
        <recommendedName>
            <fullName evidence="11">Glutathione hydrolase small chain</fullName>
        </recommendedName>
    </component>
</protein>
<comment type="similarity">
    <text evidence="3 11">Belongs to the gamma-glutamyltransferase family.</text>
</comment>
<dbReference type="Gene3D" id="1.10.246.130">
    <property type="match status" value="1"/>
</dbReference>
<dbReference type="PRINTS" id="PR01210">
    <property type="entry name" value="GGTRANSPTASE"/>
</dbReference>
<comment type="pathway">
    <text evidence="11">Sulfur metabolism; glutathione metabolism.</text>
</comment>
<dbReference type="InterPro" id="IPR051792">
    <property type="entry name" value="GGT_bact"/>
</dbReference>
<evidence type="ECO:0000256" key="4">
    <source>
        <dbReference type="ARBA" id="ARBA00022679"/>
    </source>
</evidence>
<dbReference type="STRING" id="45065.Lgee_1937"/>
<dbReference type="RefSeq" id="WP_162150875.1">
    <property type="nucleotide sequence ID" value="NZ_CAAAHN010000002.1"/>
</dbReference>
<dbReference type="GO" id="GO:0006750">
    <property type="term" value="P:glutathione biosynthetic process"/>
    <property type="evidence" value="ECO:0007669"/>
    <property type="project" value="UniProtKB-KW"/>
</dbReference>
<keyword evidence="4 11" id="KW-0808">Transferase</keyword>
<evidence type="ECO:0000313" key="13">
    <source>
        <dbReference type="Proteomes" id="UP000054785"/>
    </source>
</evidence>
<dbReference type="InterPro" id="IPR055262">
    <property type="entry name" value="GGT_CS"/>
</dbReference>
<feature type="binding site" evidence="10">
    <location>
        <begin position="381"/>
        <end position="383"/>
    </location>
    <ligand>
        <name>L-glutamate</name>
        <dbReference type="ChEBI" id="CHEBI:29985"/>
    </ligand>
</feature>
<keyword evidence="7 11" id="KW-0012">Acyltransferase</keyword>
<dbReference type="GO" id="GO:0103068">
    <property type="term" value="F:leukotriene C4 gamma-glutamyl transferase activity"/>
    <property type="evidence" value="ECO:0007669"/>
    <property type="project" value="UniProtKB-EC"/>
</dbReference>
<evidence type="ECO:0000256" key="9">
    <source>
        <dbReference type="PIRSR" id="PIRSR600101-1"/>
    </source>
</evidence>
<dbReference type="UniPathway" id="UPA00204"/>
<keyword evidence="13" id="KW-1185">Reference proteome</keyword>
<accession>A0A0W0TNY2</accession>
<dbReference type="PROSITE" id="PS00462">
    <property type="entry name" value="G_GLU_TRANSPEPTIDASE"/>
    <property type="match status" value="1"/>
</dbReference>
<dbReference type="EC" id="3.4.19.13" evidence="11"/>
<evidence type="ECO:0000256" key="6">
    <source>
        <dbReference type="ARBA" id="ARBA00023145"/>
    </source>
</evidence>
<feature type="active site" description="Nucleophile" evidence="9">
    <location>
        <position position="363"/>
    </location>
</feature>
<comment type="subunit">
    <text evidence="11">This enzyme consists of two polypeptide chains, which are synthesized in precursor form from a single polypeptide.</text>
</comment>
<sequence length="564" mass="60460">MKHTWMLFALIFGGGMVISPFTHAAVGRGMVVTSQHLASTVGRDILNAGGNAVDAAVAIGYALAVVEPCCGNLGGGGFMVIHRKNGENLVINFRETAPQKAVPARFFDAKRAPVPERLREGGLSVATPGTVMGLEIAREKYGTFSRERLLAPAIALAEKGFILTAGDVKLIADSWEGLKKSAAVRAVFGERLPGVGERLVQSDLSKTLKTLAKEGSSAFYTGSIAAAIVKSSERHGGLLQLSDFSAYRAQVLSPLVCEYRGFTVITTPPPSSGGVVLCEMLKILEPYPLAKSGFRQPGGTREILEAMRAAYADRVQLGDPDFVKNPIDMLLSPAHIKAVRARMDSTAPRQPALHPVGNERAETTHYSVVDAEGNAVAVTYTLNGYFGAKEIAEGTGIFLNNEMDDFTLTPGVANEFGLIQGEANAIAPGKRPLSSMTPTVVLKDGTLFMVLGAPGGSTIPTQVLETLINVIDYGLSLTLAVDAPRFHMQWRPDVVFVERGAFSENTLKTLRDWGYRFEEQSPWGTPLWGAVAAIAYYPKLQRLVGAIDKRRPAGAVMESDVQSR</sequence>
<evidence type="ECO:0000256" key="11">
    <source>
        <dbReference type="RuleBase" id="RU368036"/>
    </source>
</evidence>
<comment type="catalytic activity">
    <reaction evidence="1 11">
        <text>an S-substituted glutathione + H2O = an S-substituted L-cysteinylglycine + L-glutamate</text>
        <dbReference type="Rhea" id="RHEA:59468"/>
        <dbReference type="ChEBI" id="CHEBI:15377"/>
        <dbReference type="ChEBI" id="CHEBI:29985"/>
        <dbReference type="ChEBI" id="CHEBI:90779"/>
        <dbReference type="ChEBI" id="CHEBI:143103"/>
        <dbReference type="EC" id="3.4.19.13"/>
    </reaction>
</comment>
<gene>
    <name evidence="12" type="ORF">Lgee_1937</name>
</gene>
<evidence type="ECO:0000256" key="3">
    <source>
        <dbReference type="ARBA" id="ARBA00009381"/>
    </source>
</evidence>
<evidence type="ECO:0000313" key="12">
    <source>
        <dbReference type="EMBL" id="KTC97276.1"/>
    </source>
</evidence>
<keyword evidence="5 11" id="KW-0378">Hydrolase</keyword>
<dbReference type="PANTHER" id="PTHR43199:SF1">
    <property type="entry name" value="GLUTATHIONE HYDROLASE PROENZYME"/>
    <property type="match status" value="1"/>
</dbReference>
<evidence type="ECO:0000256" key="8">
    <source>
        <dbReference type="ARBA" id="ARBA00047417"/>
    </source>
</evidence>
<comment type="catalytic activity">
    <reaction evidence="2 11">
        <text>glutathione + H2O = L-cysteinylglycine + L-glutamate</text>
        <dbReference type="Rhea" id="RHEA:28807"/>
        <dbReference type="ChEBI" id="CHEBI:15377"/>
        <dbReference type="ChEBI" id="CHEBI:29985"/>
        <dbReference type="ChEBI" id="CHEBI:57925"/>
        <dbReference type="ChEBI" id="CHEBI:61694"/>
        <dbReference type="EC" id="3.4.19.13"/>
    </reaction>
</comment>
<dbReference type="InterPro" id="IPR029055">
    <property type="entry name" value="Ntn_hydrolases_N"/>
</dbReference>
<evidence type="ECO:0000256" key="10">
    <source>
        <dbReference type="PIRSR" id="PIRSR600101-2"/>
    </source>
</evidence>
<feature type="binding site" evidence="10">
    <location>
        <position position="405"/>
    </location>
    <ligand>
        <name>L-glutamate</name>
        <dbReference type="ChEBI" id="CHEBI:29985"/>
    </ligand>
</feature>
<dbReference type="InterPro" id="IPR000101">
    <property type="entry name" value="GGT_peptidase"/>
</dbReference>
<reference evidence="12 13" key="1">
    <citation type="submission" date="2015-11" db="EMBL/GenBank/DDBJ databases">
        <title>Genomic analysis of 38 Legionella species identifies large and diverse effector repertoires.</title>
        <authorList>
            <person name="Burstein D."/>
            <person name="Amaro F."/>
            <person name="Zusman T."/>
            <person name="Lifshitz Z."/>
            <person name="Cohen O."/>
            <person name="Gilbert J.A."/>
            <person name="Pupko T."/>
            <person name="Shuman H.A."/>
            <person name="Segal G."/>
        </authorList>
    </citation>
    <scope>NUCLEOTIDE SEQUENCE [LARGE SCALE GENOMIC DNA]</scope>
    <source>
        <strain evidence="12 13">ATCC 49504</strain>
    </source>
</reference>
<keyword evidence="6 11" id="KW-0865">Zymogen</keyword>
<dbReference type="PATRIC" id="fig|45065.4.peg.2103"/>
<evidence type="ECO:0000256" key="5">
    <source>
        <dbReference type="ARBA" id="ARBA00022801"/>
    </source>
</evidence>
<dbReference type="EC" id="2.3.2.2" evidence="11"/>
<dbReference type="InterPro" id="IPR043138">
    <property type="entry name" value="GGT_lsub"/>
</dbReference>
<evidence type="ECO:0000256" key="7">
    <source>
        <dbReference type="ARBA" id="ARBA00023315"/>
    </source>
</evidence>
<feature type="binding site" evidence="10">
    <location>
        <position position="94"/>
    </location>
    <ligand>
        <name>L-glutamate</name>
        <dbReference type="ChEBI" id="CHEBI:29985"/>
    </ligand>
</feature>
<dbReference type="PANTHER" id="PTHR43199">
    <property type="entry name" value="GLUTATHIONE HYDROLASE"/>
    <property type="match status" value="1"/>
</dbReference>
<evidence type="ECO:0000256" key="1">
    <source>
        <dbReference type="ARBA" id="ARBA00001049"/>
    </source>
</evidence>
<comment type="caution">
    <text evidence="12">The sequence shown here is derived from an EMBL/GenBank/DDBJ whole genome shotgun (WGS) entry which is preliminary data.</text>
</comment>
<dbReference type="GO" id="GO:0036374">
    <property type="term" value="F:glutathione hydrolase activity"/>
    <property type="evidence" value="ECO:0007669"/>
    <property type="project" value="UniProtKB-UniRule"/>
</dbReference>
<feature type="binding site" evidence="10">
    <location>
        <begin position="434"/>
        <end position="435"/>
    </location>
    <ligand>
        <name>L-glutamate</name>
        <dbReference type="ChEBI" id="CHEBI:29985"/>
    </ligand>
</feature>